<sequence length="217" mass="25258">MARLSLNNLYQSPTRTYVVCFRILWVYLTYTAWRVIFLAIVARHRRQWNNDVTEIERLFFDLVGVCDYNLTWLCIILLVGCIVGFLPRLQTRVAWIQVVMIHLFSNFLSDCLVSRELYRVMRVRGFDIVVRYCQDNQPEGFGDLCRQAEVGAKTLVIAGIVVWKFVGLNLIALAWVWFRCTVSEEAEARAKIEREVQERAGSVRIAEEESKAVENKV</sequence>
<feature type="transmembrane region" description="Helical" evidence="1">
    <location>
        <begin position="16"/>
        <end position="41"/>
    </location>
</feature>
<keyword evidence="3" id="KW-1185">Reference proteome</keyword>
<feature type="transmembrane region" description="Helical" evidence="1">
    <location>
        <begin position="155"/>
        <end position="178"/>
    </location>
</feature>
<keyword evidence="1" id="KW-0812">Transmembrane</keyword>
<dbReference type="Proteomes" id="UP000054097">
    <property type="component" value="Unassembled WGS sequence"/>
</dbReference>
<reference evidence="2 3" key="1">
    <citation type="submission" date="2014-04" db="EMBL/GenBank/DDBJ databases">
        <authorList>
            <consortium name="DOE Joint Genome Institute"/>
            <person name="Kuo A."/>
            <person name="Zuccaro A."/>
            <person name="Kohler A."/>
            <person name="Nagy L.G."/>
            <person name="Floudas D."/>
            <person name="Copeland A."/>
            <person name="Barry K.W."/>
            <person name="Cichocki N."/>
            <person name="Veneault-Fourrey C."/>
            <person name="LaButti K."/>
            <person name="Lindquist E.A."/>
            <person name="Lipzen A."/>
            <person name="Lundell T."/>
            <person name="Morin E."/>
            <person name="Murat C."/>
            <person name="Sun H."/>
            <person name="Tunlid A."/>
            <person name="Henrissat B."/>
            <person name="Grigoriev I.V."/>
            <person name="Hibbett D.S."/>
            <person name="Martin F."/>
            <person name="Nordberg H.P."/>
            <person name="Cantor M.N."/>
            <person name="Hua S.X."/>
        </authorList>
    </citation>
    <scope>NUCLEOTIDE SEQUENCE [LARGE SCALE GENOMIC DNA]</scope>
    <source>
        <strain evidence="2 3">MAFF 305830</strain>
    </source>
</reference>
<organism evidence="2 3">
    <name type="scientific">Serendipita vermifera MAFF 305830</name>
    <dbReference type="NCBI Taxonomy" id="933852"/>
    <lineage>
        <taxon>Eukaryota</taxon>
        <taxon>Fungi</taxon>
        <taxon>Dikarya</taxon>
        <taxon>Basidiomycota</taxon>
        <taxon>Agaricomycotina</taxon>
        <taxon>Agaricomycetes</taxon>
        <taxon>Sebacinales</taxon>
        <taxon>Serendipitaceae</taxon>
        <taxon>Serendipita</taxon>
    </lineage>
</organism>
<evidence type="ECO:0000313" key="2">
    <source>
        <dbReference type="EMBL" id="KIM23548.1"/>
    </source>
</evidence>
<evidence type="ECO:0000313" key="3">
    <source>
        <dbReference type="Proteomes" id="UP000054097"/>
    </source>
</evidence>
<protein>
    <submittedName>
        <fullName evidence="2">Uncharacterized protein</fullName>
    </submittedName>
</protein>
<reference evidence="3" key="2">
    <citation type="submission" date="2015-01" db="EMBL/GenBank/DDBJ databases">
        <title>Evolutionary Origins and Diversification of the Mycorrhizal Mutualists.</title>
        <authorList>
            <consortium name="DOE Joint Genome Institute"/>
            <consortium name="Mycorrhizal Genomics Consortium"/>
            <person name="Kohler A."/>
            <person name="Kuo A."/>
            <person name="Nagy L.G."/>
            <person name="Floudas D."/>
            <person name="Copeland A."/>
            <person name="Barry K.W."/>
            <person name="Cichocki N."/>
            <person name="Veneault-Fourrey C."/>
            <person name="LaButti K."/>
            <person name="Lindquist E.A."/>
            <person name="Lipzen A."/>
            <person name="Lundell T."/>
            <person name="Morin E."/>
            <person name="Murat C."/>
            <person name="Riley R."/>
            <person name="Ohm R."/>
            <person name="Sun H."/>
            <person name="Tunlid A."/>
            <person name="Henrissat B."/>
            <person name="Grigoriev I.V."/>
            <person name="Hibbett D.S."/>
            <person name="Martin F."/>
        </authorList>
    </citation>
    <scope>NUCLEOTIDE SEQUENCE [LARGE SCALE GENOMIC DNA]</scope>
    <source>
        <strain evidence="3">MAFF 305830</strain>
    </source>
</reference>
<keyword evidence="1" id="KW-1133">Transmembrane helix</keyword>
<dbReference type="HOGENOM" id="CLU_1272948_0_0_1"/>
<name>A0A0C2WAV8_SERVB</name>
<evidence type="ECO:0000256" key="1">
    <source>
        <dbReference type="SAM" id="Phobius"/>
    </source>
</evidence>
<feature type="transmembrane region" description="Helical" evidence="1">
    <location>
        <begin position="62"/>
        <end position="87"/>
    </location>
</feature>
<dbReference type="EMBL" id="KN824335">
    <property type="protein sequence ID" value="KIM23548.1"/>
    <property type="molecule type" value="Genomic_DNA"/>
</dbReference>
<accession>A0A0C2WAV8</accession>
<gene>
    <name evidence="2" type="ORF">M408DRAFT_332281</name>
</gene>
<dbReference type="AlphaFoldDB" id="A0A0C2WAV8"/>
<keyword evidence="1" id="KW-0472">Membrane</keyword>
<proteinExistence type="predicted"/>